<protein>
    <recommendedName>
        <fullName evidence="1">Bacterial Ig domain-containing protein</fullName>
    </recommendedName>
</protein>
<name>A0A073KEI5_9BACI</name>
<gene>
    <name evidence="2" type="ORF">BAGA_21990</name>
</gene>
<organism evidence="2 3">
    <name type="scientific">Bacillus gaemokensis</name>
    <dbReference type="NCBI Taxonomy" id="574375"/>
    <lineage>
        <taxon>Bacteria</taxon>
        <taxon>Bacillati</taxon>
        <taxon>Bacillota</taxon>
        <taxon>Bacilli</taxon>
        <taxon>Bacillales</taxon>
        <taxon>Bacillaceae</taxon>
        <taxon>Bacillus</taxon>
        <taxon>Bacillus cereus group</taxon>
    </lineage>
</organism>
<evidence type="ECO:0000313" key="3">
    <source>
        <dbReference type="Proteomes" id="UP000027778"/>
    </source>
</evidence>
<sequence length="142" mass="16261">MSIIAILYRFSWRKNLSFCSDKADMNQEFSGTEDLKIKNIFYEDRTIKMNLKEKKCIQSVGYIDAKIMIASVTHSDKYVTGHAEPHSTIVLIGDDMVIGSGRVDKYGKFSIHTYNHLKDNSIIKAQVIFDGFYQDSITIHVN</sequence>
<reference evidence="2 3" key="1">
    <citation type="submission" date="2014-06" db="EMBL/GenBank/DDBJ databases">
        <title>Draft genome sequence of Bacillus gaemokensis JCM 15801 (MCCC 1A00707).</title>
        <authorList>
            <person name="Lai Q."/>
            <person name="Liu Y."/>
            <person name="Shao Z."/>
        </authorList>
    </citation>
    <scope>NUCLEOTIDE SEQUENCE [LARGE SCALE GENOMIC DNA]</scope>
    <source>
        <strain evidence="2 3">JCM 15801</strain>
    </source>
</reference>
<evidence type="ECO:0000259" key="1">
    <source>
        <dbReference type="Pfam" id="PF17936"/>
    </source>
</evidence>
<evidence type="ECO:0000313" key="2">
    <source>
        <dbReference type="EMBL" id="KEK24945.1"/>
    </source>
</evidence>
<keyword evidence="3" id="KW-1185">Reference proteome</keyword>
<accession>A0A073KEI5</accession>
<feature type="domain" description="Bacterial Ig" evidence="1">
    <location>
        <begin position="70"/>
        <end position="122"/>
    </location>
</feature>
<dbReference type="AlphaFoldDB" id="A0A073KEI5"/>
<dbReference type="EMBL" id="JOTM01000004">
    <property type="protein sequence ID" value="KEK24945.1"/>
    <property type="molecule type" value="Genomic_DNA"/>
</dbReference>
<dbReference type="InterPro" id="IPR041498">
    <property type="entry name" value="Big_6"/>
</dbReference>
<dbReference type="Proteomes" id="UP000027778">
    <property type="component" value="Unassembled WGS sequence"/>
</dbReference>
<dbReference type="Pfam" id="PF17936">
    <property type="entry name" value="Big_6"/>
    <property type="match status" value="1"/>
</dbReference>
<proteinExistence type="predicted"/>
<comment type="caution">
    <text evidence="2">The sequence shown here is derived from an EMBL/GenBank/DDBJ whole genome shotgun (WGS) entry which is preliminary data.</text>
</comment>